<feature type="transmembrane region" description="Helical" evidence="6">
    <location>
        <begin position="7"/>
        <end position="32"/>
    </location>
</feature>
<feature type="transmembrane region" description="Helical" evidence="6">
    <location>
        <begin position="82"/>
        <end position="101"/>
    </location>
</feature>
<feature type="transmembrane region" description="Helical" evidence="6">
    <location>
        <begin position="147"/>
        <end position="171"/>
    </location>
</feature>
<name>A0ABY4Y0I9_BACVA</name>
<evidence type="ECO:0000256" key="6">
    <source>
        <dbReference type="RuleBase" id="RU363041"/>
    </source>
</evidence>
<dbReference type="EMBL" id="CP092751">
    <property type="protein sequence ID" value="USP96024.1"/>
    <property type="molecule type" value="Genomic_DNA"/>
</dbReference>
<evidence type="ECO:0000256" key="5">
    <source>
        <dbReference type="ARBA" id="ARBA00023136"/>
    </source>
</evidence>
<accession>A0ABY4Y0I9</accession>
<feature type="transmembrane region" description="Helical" evidence="6">
    <location>
        <begin position="107"/>
        <end position="126"/>
    </location>
</feature>
<reference evidence="7" key="1">
    <citation type="submission" date="2022-02" db="EMBL/GenBank/DDBJ databases">
        <title>Draft Genome Sequence of Bacillus vallismortis Strain BL01, Isolated from Artemisia lerchiana Web. Roots.</title>
        <authorList>
            <person name="Chebotar V.K."/>
            <person name="Gancheva M.S."/>
            <person name="Chizhevskaya E.P."/>
            <person name="Komarova O.V."/>
            <person name="Baganova M.E."/>
            <person name="Zaplatkin A.N."/>
            <person name="Pishchik V.N."/>
        </authorList>
    </citation>
    <scope>NUCLEOTIDE SEQUENCE</scope>
    <source>
        <strain evidence="7">BL01</strain>
    </source>
</reference>
<feature type="transmembrane region" description="Helical" evidence="6">
    <location>
        <begin position="207"/>
        <end position="229"/>
    </location>
</feature>
<organism evidence="7 8">
    <name type="scientific">Bacillus vallismortis</name>
    <dbReference type="NCBI Taxonomy" id="72361"/>
    <lineage>
        <taxon>Bacteria</taxon>
        <taxon>Bacillati</taxon>
        <taxon>Bacillota</taxon>
        <taxon>Bacilli</taxon>
        <taxon>Bacillales</taxon>
        <taxon>Bacillaceae</taxon>
        <taxon>Bacillus</taxon>
    </lineage>
</organism>
<evidence type="ECO:0000256" key="2">
    <source>
        <dbReference type="ARBA" id="ARBA00009142"/>
    </source>
</evidence>
<keyword evidence="5 6" id="KW-0472">Membrane</keyword>
<dbReference type="PANTHER" id="PTHR43701:SF13">
    <property type="entry name" value="MEMBRANE TRANSPORTER PROTEIN YRKJ-RELATED"/>
    <property type="match status" value="1"/>
</dbReference>
<keyword evidence="6" id="KW-1003">Cell membrane</keyword>
<sequence>MDIAFMITLFIIGFIGAFISGMIGIGGSVVNYPMLLYIPSLVGVMSLTAHEVSGIGAIQVFFATLGGVWAYRKSGFLNKAIIIYMGSSILIGSVLGSYFSHRISEQGMNFVYGILAIIAVILMFIPKKGQEHREGEEVIFHKWLASSLAFIIGGVSGILGAGGAFVLVPIMLSILNIPVRITVASSLAVTFLSSIGAKVGQKVNTKFLQWILALLISATAIKIWIGFLWG</sequence>
<dbReference type="RefSeq" id="WP_253268847.1">
    <property type="nucleotide sequence ID" value="NZ_CP092751.1"/>
</dbReference>
<keyword evidence="8" id="KW-1185">Reference proteome</keyword>
<dbReference type="InterPro" id="IPR051598">
    <property type="entry name" value="TSUP/Inactive_protease-like"/>
</dbReference>
<dbReference type="Pfam" id="PF01925">
    <property type="entry name" value="TauE"/>
    <property type="match status" value="1"/>
</dbReference>
<protein>
    <recommendedName>
        <fullName evidence="6">Probable membrane transporter protein</fullName>
    </recommendedName>
</protein>
<keyword evidence="4 6" id="KW-1133">Transmembrane helix</keyword>
<evidence type="ECO:0000313" key="8">
    <source>
        <dbReference type="Proteomes" id="UP001057348"/>
    </source>
</evidence>
<evidence type="ECO:0000256" key="3">
    <source>
        <dbReference type="ARBA" id="ARBA00022692"/>
    </source>
</evidence>
<feature type="transmembrane region" description="Helical" evidence="6">
    <location>
        <begin position="177"/>
        <end position="195"/>
    </location>
</feature>
<keyword evidence="3 6" id="KW-0812">Transmembrane</keyword>
<feature type="transmembrane region" description="Helical" evidence="6">
    <location>
        <begin position="52"/>
        <end position="70"/>
    </location>
</feature>
<gene>
    <name evidence="7" type="ORF">MKF32_02800</name>
</gene>
<dbReference type="PANTHER" id="PTHR43701">
    <property type="entry name" value="MEMBRANE TRANSPORTER PROTEIN MJ0441-RELATED"/>
    <property type="match status" value="1"/>
</dbReference>
<proteinExistence type="inferred from homology"/>
<comment type="subcellular location">
    <subcellularLocation>
        <location evidence="6">Cell membrane</location>
        <topology evidence="6">Multi-pass membrane protein</topology>
    </subcellularLocation>
    <subcellularLocation>
        <location evidence="1">Membrane</location>
        <topology evidence="1">Multi-pass membrane protein</topology>
    </subcellularLocation>
</comment>
<dbReference type="Proteomes" id="UP001057348">
    <property type="component" value="Chromosome"/>
</dbReference>
<evidence type="ECO:0000256" key="4">
    <source>
        <dbReference type="ARBA" id="ARBA00022989"/>
    </source>
</evidence>
<evidence type="ECO:0000313" key="7">
    <source>
        <dbReference type="EMBL" id="USP96024.1"/>
    </source>
</evidence>
<comment type="similarity">
    <text evidence="2 6">Belongs to the 4-toluene sulfonate uptake permease (TSUP) (TC 2.A.102) family.</text>
</comment>
<evidence type="ECO:0000256" key="1">
    <source>
        <dbReference type="ARBA" id="ARBA00004141"/>
    </source>
</evidence>
<dbReference type="InterPro" id="IPR002781">
    <property type="entry name" value="TM_pro_TauE-like"/>
</dbReference>